<accession>A0A543EE33</accession>
<dbReference type="RefSeq" id="WP_342778218.1">
    <property type="nucleotide sequence ID" value="NZ_BAABLH010000004.1"/>
</dbReference>
<dbReference type="InterPro" id="IPR035930">
    <property type="entry name" value="FomD-like_sf"/>
</dbReference>
<keyword evidence="4" id="KW-1185">Reference proteome</keyword>
<dbReference type="Pfam" id="PF04167">
    <property type="entry name" value="DUF402"/>
    <property type="match status" value="1"/>
</dbReference>
<feature type="domain" description="DUF402" evidence="2">
    <location>
        <begin position="57"/>
        <end position="127"/>
    </location>
</feature>
<evidence type="ECO:0000313" key="4">
    <source>
        <dbReference type="Proteomes" id="UP000320235"/>
    </source>
</evidence>
<dbReference type="AlphaFoldDB" id="A0A543EE33"/>
<name>A0A543EE33_9MICO</name>
<dbReference type="SUPFAM" id="SSF159234">
    <property type="entry name" value="FomD-like"/>
    <property type="match status" value="1"/>
</dbReference>
<protein>
    <recommendedName>
        <fullName evidence="2">DUF402 domain-containing protein</fullName>
    </recommendedName>
</protein>
<dbReference type="EMBL" id="VFPE01000007">
    <property type="protein sequence ID" value="TQM19842.1"/>
    <property type="molecule type" value="Genomic_DNA"/>
</dbReference>
<comment type="caution">
    <text evidence="3">The sequence shown here is derived from an EMBL/GenBank/DDBJ whole genome shotgun (WGS) entry which is preliminary data.</text>
</comment>
<evidence type="ECO:0000256" key="1">
    <source>
        <dbReference type="SAM" id="MobiDB-lite"/>
    </source>
</evidence>
<gene>
    <name evidence="3" type="ORF">FB391_3682</name>
</gene>
<reference evidence="3 4" key="1">
    <citation type="submission" date="2019-06" db="EMBL/GenBank/DDBJ databases">
        <title>Sequencing the genomes of 1000 actinobacteria strains.</title>
        <authorList>
            <person name="Klenk H.-P."/>
        </authorList>
    </citation>
    <scope>NUCLEOTIDE SEQUENCE [LARGE SCALE GENOMIC DNA]</scope>
    <source>
        <strain evidence="3 4">DSM 105492</strain>
    </source>
</reference>
<organism evidence="3 4">
    <name type="scientific">Microbacterium kyungheense</name>
    <dbReference type="NCBI Taxonomy" id="1263636"/>
    <lineage>
        <taxon>Bacteria</taxon>
        <taxon>Bacillati</taxon>
        <taxon>Actinomycetota</taxon>
        <taxon>Actinomycetes</taxon>
        <taxon>Micrococcales</taxon>
        <taxon>Microbacteriaceae</taxon>
        <taxon>Microbacterium</taxon>
    </lineage>
</organism>
<sequence>MTDAAAAQPSPHRPDRPEVGTALQFRWRKWDGGPHWVNDEVYLGSDRWGDWLGQRAGWRNVRPGRAFPAEHDSVTLLPPTGDFAYTYNAAPHPTRVYIDVAWDVRWDDGVPTGIDMDLDVVRREPAEPYVDREGVLRSPGDVYIEDRDEWDEHRVAYGYPLDLVDRLEAVAVDLEQRVRAAEPPFDDATAAHWLARLAALPPIAPPEPVTFPAPDGAEGHEDSTATDPADPADASALGAPGPAA</sequence>
<dbReference type="Gene3D" id="2.40.380.10">
    <property type="entry name" value="FomD-like"/>
    <property type="match status" value="1"/>
</dbReference>
<evidence type="ECO:0000259" key="2">
    <source>
        <dbReference type="Pfam" id="PF04167"/>
    </source>
</evidence>
<evidence type="ECO:0000313" key="3">
    <source>
        <dbReference type="EMBL" id="TQM19842.1"/>
    </source>
</evidence>
<feature type="region of interest" description="Disordered" evidence="1">
    <location>
        <begin position="204"/>
        <end position="244"/>
    </location>
</feature>
<proteinExistence type="predicted"/>
<dbReference type="InterPro" id="IPR007295">
    <property type="entry name" value="DUF402"/>
</dbReference>
<feature type="compositionally biased region" description="Low complexity" evidence="1">
    <location>
        <begin position="225"/>
        <end position="244"/>
    </location>
</feature>
<dbReference type="Proteomes" id="UP000320235">
    <property type="component" value="Unassembled WGS sequence"/>
</dbReference>